<evidence type="ECO:0000313" key="7">
    <source>
        <dbReference type="EMBL" id="OPH58676.1"/>
    </source>
</evidence>
<accession>A0A1V4HM98</accession>
<reference evidence="8" key="1">
    <citation type="submission" date="2016-07" db="EMBL/GenBank/DDBJ databases">
        <authorList>
            <person name="Florea S."/>
            <person name="Webb J.S."/>
            <person name="Jaromczyk J."/>
            <person name="Schardl C.L."/>
        </authorList>
    </citation>
    <scope>NUCLEOTIDE SEQUENCE [LARGE SCALE GENOMIC DNA]</scope>
    <source>
        <strain evidence="8">CY1</strain>
    </source>
</reference>
<evidence type="ECO:0000256" key="3">
    <source>
        <dbReference type="ARBA" id="ARBA00022692"/>
    </source>
</evidence>
<keyword evidence="4 6" id="KW-1133">Transmembrane helix</keyword>
<dbReference type="AlphaFoldDB" id="A0A1V4HM98"/>
<evidence type="ECO:0000256" key="1">
    <source>
        <dbReference type="ARBA" id="ARBA00004651"/>
    </source>
</evidence>
<dbReference type="OrthoDB" id="5638726at2"/>
<feature type="transmembrane region" description="Helical" evidence="6">
    <location>
        <begin position="144"/>
        <end position="165"/>
    </location>
</feature>
<dbReference type="GO" id="GO:0015171">
    <property type="term" value="F:amino acid transmembrane transporter activity"/>
    <property type="evidence" value="ECO:0007669"/>
    <property type="project" value="TreeGrafter"/>
</dbReference>
<dbReference type="RefSeq" id="WP_079411864.1">
    <property type="nucleotide sequence ID" value="NZ_MBTG01000009.1"/>
</dbReference>
<dbReference type="EMBL" id="MBTG01000009">
    <property type="protein sequence ID" value="OPH58676.1"/>
    <property type="molecule type" value="Genomic_DNA"/>
</dbReference>
<proteinExistence type="predicted"/>
<organism evidence="7 8">
    <name type="scientific">Paenibacillus ferrarius</name>
    <dbReference type="NCBI Taxonomy" id="1469647"/>
    <lineage>
        <taxon>Bacteria</taxon>
        <taxon>Bacillati</taxon>
        <taxon>Bacillota</taxon>
        <taxon>Bacilli</taxon>
        <taxon>Bacillales</taxon>
        <taxon>Paenibacillaceae</taxon>
        <taxon>Paenibacillus</taxon>
    </lineage>
</organism>
<gene>
    <name evidence="7" type="ORF">BC351_22995</name>
</gene>
<dbReference type="GO" id="GO:0005886">
    <property type="term" value="C:plasma membrane"/>
    <property type="evidence" value="ECO:0007669"/>
    <property type="project" value="UniProtKB-SubCell"/>
</dbReference>
<evidence type="ECO:0000256" key="6">
    <source>
        <dbReference type="SAM" id="Phobius"/>
    </source>
</evidence>
<feature type="transmembrane region" description="Helical" evidence="6">
    <location>
        <begin position="6"/>
        <end position="27"/>
    </location>
</feature>
<evidence type="ECO:0000256" key="4">
    <source>
        <dbReference type="ARBA" id="ARBA00022989"/>
    </source>
</evidence>
<name>A0A1V4HM98_9BACL</name>
<feature type="transmembrane region" description="Helical" evidence="6">
    <location>
        <begin position="177"/>
        <end position="198"/>
    </location>
</feature>
<keyword evidence="2" id="KW-1003">Cell membrane</keyword>
<keyword evidence="8" id="KW-1185">Reference proteome</keyword>
<comment type="caution">
    <text evidence="7">The sequence shown here is derived from an EMBL/GenBank/DDBJ whole genome shotgun (WGS) entry which is preliminary data.</text>
</comment>
<dbReference type="Proteomes" id="UP000190626">
    <property type="component" value="Unassembled WGS sequence"/>
</dbReference>
<dbReference type="PANTHER" id="PTHR30086:SF20">
    <property type="entry name" value="ARGININE EXPORTER PROTEIN ARGO-RELATED"/>
    <property type="match status" value="1"/>
</dbReference>
<keyword evidence="3 6" id="KW-0812">Transmembrane</keyword>
<sequence>MISAFLHGIILSFGLILPLGVQNVFVFNQGARQRSYIKALPVVLTAAVCDTLLVVAAVAGVSLIVLTFAWLQTALYGVGFIFLIYMGWVIWTSKPSKLASQPINDSRKQILFAVSVSLMNPHAILDTLGIIGTNSLAYVGGDKWAFTLSVILVSWLWFFGLAYAGRLVGKRDTTGIFIAKINKVSACMIWGVAIYMGLHVF</sequence>
<dbReference type="Pfam" id="PF01810">
    <property type="entry name" value="LysE"/>
    <property type="match status" value="1"/>
</dbReference>
<dbReference type="InterPro" id="IPR001123">
    <property type="entry name" value="LeuE-type"/>
</dbReference>
<evidence type="ECO:0000313" key="8">
    <source>
        <dbReference type="Proteomes" id="UP000190626"/>
    </source>
</evidence>
<evidence type="ECO:0000256" key="5">
    <source>
        <dbReference type="ARBA" id="ARBA00023136"/>
    </source>
</evidence>
<dbReference type="PANTHER" id="PTHR30086">
    <property type="entry name" value="ARGININE EXPORTER PROTEIN ARGO"/>
    <property type="match status" value="1"/>
</dbReference>
<comment type="subcellular location">
    <subcellularLocation>
        <location evidence="1">Cell membrane</location>
        <topology evidence="1">Multi-pass membrane protein</topology>
    </subcellularLocation>
</comment>
<feature type="transmembrane region" description="Helical" evidence="6">
    <location>
        <begin position="111"/>
        <end position="132"/>
    </location>
</feature>
<feature type="transmembrane region" description="Helical" evidence="6">
    <location>
        <begin position="74"/>
        <end position="91"/>
    </location>
</feature>
<protein>
    <submittedName>
        <fullName evidence="7">Lysine transporter LysE</fullName>
    </submittedName>
</protein>
<keyword evidence="5 6" id="KW-0472">Membrane</keyword>
<evidence type="ECO:0000256" key="2">
    <source>
        <dbReference type="ARBA" id="ARBA00022475"/>
    </source>
</evidence>
<feature type="transmembrane region" description="Helical" evidence="6">
    <location>
        <begin position="39"/>
        <end position="68"/>
    </location>
</feature>